<dbReference type="Pfam" id="PF00326">
    <property type="entry name" value="Peptidase_S9"/>
    <property type="match status" value="1"/>
</dbReference>
<dbReference type="InterPro" id="IPR051167">
    <property type="entry name" value="Prolyl_oligopep/macrocyclase"/>
</dbReference>
<keyword evidence="4" id="KW-0732">Signal</keyword>
<comment type="caution">
    <text evidence="7">The sequence shown here is derived from an EMBL/GenBank/DDBJ whole genome shotgun (WGS) entry which is preliminary data.</text>
</comment>
<keyword evidence="3" id="KW-0720">Serine protease</keyword>
<dbReference type="SUPFAM" id="SSF53474">
    <property type="entry name" value="alpha/beta-Hydrolases"/>
    <property type="match status" value="1"/>
</dbReference>
<feature type="domain" description="Peptidase S9 prolyl oligopeptidase catalytic" evidence="5">
    <location>
        <begin position="493"/>
        <end position="697"/>
    </location>
</feature>
<dbReference type="PANTHER" id="PTHR42881">
    <property type="entry name" value="PROLYL ENDOPEPTIDASE"/>
    <property type="match status" value="1"/>
</dbReference>
<evidence type="ECO:0000313" key="8">
    <source>
        <dbReference type="Proteomes" id="UP000680067"/>
    </source>
</evidence>
<evidence type="ECO:0000259" key="6">
    <source>
        <dbReference type="Pfam" id="PF02897"/>
    </source>
</evidence>
<dbReference type="InterPro" id="IPR001375">
    <property type="entry name" value="Peptidase_S9_cat"/>
</dbReference>
<name>A0A941DHA0_9BURK</name>
<dbReference type="Gene3D" id="3.40.50.1820">
    <property type="entry name" value="alpha/beta hydrolase"/>
    <property type="match status" value="1"/>
</dbReference>
<keyword evidence="1" id="KW-0645">Protease</keyword>
<keyword evidence="2" id="KW-0378">Hydrolase</keyword>
<dbReference type="GO" id="GO:0004252">
    <property type="term" value="F:serine-type endopeptidase activity"/>
    <property type="evidence" value="ECO:0007669"/>
    <property type="project" value="InterPro"/>
</dbReference>
<dbReference type="AlphaFoldDB" id="A0A941DHA0"/>
<dbReference type="InterPro" id="IPR023302">
    <property type="entry name" value="Pept_S9A_N"/>
</dbReference>
<dbReference type="Gene3D" id="2.130.10.120">
    <property type="entry name" value="Prolyl oligopeptidase, N-terminal domain"/>
    <property type="match status" value="1"/>
</dbReference>
<feature type="domain" description="Peptidase S9A N-terminal" evidence="6">
    <location>
        <begin position="27"/>
        <end position="427"/>
    </location>
</feature>
<feature type="signal peptide" evidence="4">
    <location>
        <begin position="1"/>
        <end position="26"/>
    </location>
</feature>
<dbReference type="GO" id="GO:0006508">
    <property type="term" value="P:proteolysis"/>
    <property type="evidence" value="ECO:0007669"/>
    <property type="project" value="UniProtKB-KW"/>
</dbReference>
<sequence length="707" mass="78804">MNKQYHWPAITAIALALTGFAGQAAAQQDPFQWLEEVEGKKPMEWVTTRNAETRAKLKDDAGYAKLKDDLLVVLNSKDRIPGIYKMGDFVYNFWTDAANPRGVWRRTTLEEYRKTTPAWETVLDIDAIGKAENVNWVFKGANCREPVYDRCLISLSRGGADAVTVREFDIASKSFVKDGFTLPEAKLSADWRDLDSIYVATDFGAGSMTDSGYPRIIKEWKRGTPLQNATTLLEGKTTDMSVSAQLSRHQNHQYELLHRQITFYTAEHFYRDGDKLNRLEVPAKADIGFFRDQMLITLREDWAVNGKTYVSGSVLATGFDSFKQGGREFTVLFTPTPSTSYVGAAETKNFLLLQTLEDVKSRLTEWKLEDGKWSSRQVNLPTMGAVGVAGWDAESSDAYTLSFSDYLTPAVYMMANAGSDQRELLKSAPAFFDASAYETVQQFATSKDGTKVPYFVVKRKDAKLDGNNPTLLYGYGGFLVPLTPSYSGGLGKSWLEKGGVYVVANIRGGGEYGPRWHEAALKGNRQRAYDDFAAVAQDLISKKITSPRHLGAMGGSNGGLLAGVALTQRPDLFNAVVSQVPLLDMQRFNKLLAGASWMGEYGNPDIKAEWDFIRRYSPYHNVKAGVKYPNVLFITSTRDDRVHPGHARKMAAKMLKQGHKNVWYYENIEGGHGGAANNEQRADMSAITYTFLWNMLKPDNAANAVHK</sequence>
<dbReference type="Pfam" id="PF02897">
    <property type="entry name" value="Peptidase_S9_N"/>
    <property type="match status" value="1"/>
</dbReference>
<feature type="chain" id="PRO_5037923080" evidence="4">
    <location>
        <begin position="27"/>
        <end position="707"/>
    </location>
</feature>
<protein>
    <submittedName>
        <fullName evidence="7">S9 family peptidase</fullName>
    </submittedName>
</protein>
<dbReference type="InterPro" id="IPR029058">
    <property type="entry name" value="AB_hydrolase_fold"/>
</dbReference>
<accession>A0A941DHA0</accession>
<dbReference type="SUPFAM" id="SSF50993">
    <property type="entry name" value="Peptidase/esterase 'gauge' domain"/>
    <property type="match status" value="1"/>
</dbReference>
<dbReference type="GO" id="GO:0070012">
    <property type="term" value="F:oligopeptidase activity"/>
    <property type="evidence" value="ECO:0007669"/>
    <property type="project" value="TreeGrafter"/>
</dbReference>
<proteinExistence type="predicted"/>
<evidence type="ECO:0000256" key="4">
    <source>
        <dbReference type="SAM" id="SignalP"/>
    </source>
</evidence>
<evidence type="ECO:0000256" key="1">
    <source>
        <dbReference type="ARBA" id="ARBA00022670"/>
    </source>
</evidence>
<dbReference type="PANTHER" id="PTHR42881:SF13">
    <property type="entry name" value="PROLYL ENDOPEPTIDASE"/>
    <property type="match status" value="1"/>
</dbReference>
<gene>
    <name evidence="7" type="ORF">KDM89_02010</name>
</gene>
<evidence type="ECO:0000259" key="5">
    <source>
        <dbReference type="Pfam" id="PF00326"/>
    </source>
</evidence>
<dbReference type="InterPro" id="IPR002470">
    <property type="entry name" value="Peptidase_S9A"/>
</dbReference>
<dbReference type="Proteomes" id="UP000680067">
    <property type="component" value="Unassembled WGS sequence"/>
</dbReference>
<evidence type="ECO:0000313" key="7">
    <source>
        <dbReference type="EMBL" id="MBR7780902.1"/>
    </source>
</evidence>
<organism evidence="7 8">
    <name type="scientific">Undibacterium luofuense</name>
    <dbReference type="NCBI Taxonomy" id="2828733"/>
    <lineage>
        <taxon>Bacteria</taxon>
        <taxon>Pseudomonadati</taxon>
        <taxon>Pseudomonadota</taxon>
        <taxon>Betaproteobacteria</taxon>
        <taxon>Burkholderiales</taxon>
        <taxon>Oxalobacteraceae</taxon>
        <taxon>Undibacterium</taxon>
    </lineage>
</organism>
<reference evidence="7" key="1">
    <citation type="submission" date="2021-04" db="EMBL/GenBank/DDBJ databases">
        <title>novel species isolated from subtropical streams in China.</title>
        <authorList>
            <person name="Lu H."/>
        </authorList>
    </citation>
    <scope>NUCLEOTIDE SEQUENCE</scope>
    <source>
        <strain evidence="7">LFS511W</strain>
    </source>
</reference>
<dbReference type="EMBL" id="JAGSPN010000001">
    <property type="protein sequence ID" value="MBR7780902.1"/>
    <property type="molecule type" value="Genomic_DNA"/>
</dbReference>
<keyword evidence="8" id="KW-1185">Reference proteome</keyword>
<evidence type="ECO:0000256" key="2">
    <source>
        <dbReference type="ARBA" id="ARBA00022801"/>
    </source>
</evidence>
<dbReference type="RefSeq" id="WP_212686255.1">
    <property type="nucleotide sequence ID" value="NZ_JAGSPN010000001.1"/>
</dbReference>
<dbReference type="GO" id="GO:0005829">
    <property type="term" value="C:cytosol"/>
    <property type="evidence" value="ECO:0007669"/>
    <property type="project" value="TreeGrafter"/>
</dbReference>
<evidence type="ECO:0000256" key="3">
    <source>
        <dbReference type="ARBA" id="ARBA00022825"/>
    </source>
</evidence>
<dbReference type="PRINTS" id="PR00862">
    <property type="entry name" value="PROLIGOPTASE"/>
</dbReference>